<name>A0A182EBT4_ONCOC</name>
<sequence>MSTSHSTQLDSTRFPYDQNVPITKIMTGLVRLMLLLLVAHIAAATDDDDDVDDGGGAMGPNVKDDNDNNNGSGSTQIGIKVANQSFEE</sequence>
<evidence type="ECO:0000256" key="1">
    <source>
        <dbReference type="SAM" id="MobiDB-lite"/>
    </source>
</evidence>
<gene>
    <name evidence="2" type="ORF">NOO_LOCUS5522</name>
</gene>
<dbReference type="EMBL" id="UYRW01001490">
    <property type="protein sequence ID" value="VDK77927.1"/>
    <property type="molecule type" value="Genomic_DNA"/>
</dbReference>
<keyword evidence="3" id="KW-1185">Reference proteome</keyword>
<evidence type="ECO:0000313" key="2">
    <source>
        <dbReference type="EMBL" id="VDK77927.1"/>
    </source>
</evidence>
<protein>
    <submittedName>
        <fullName evidence="4">RxLR effector protein</fullName>
    </submittedName>
</protein>
<dbReference type="Proteomes" id="UP000271087">
    <property type="component" value="Unassembled WGS sequence"/>
</dbReference>
<dbReference type="WBParaSite" id="nOo.2.0.1.t05522-RA">
    <property type="protein sequence ID" value="nOo.2.0.1.t05522-RA"/>
    <property type="gene ID" value="nOo.2.0.1.g05522"/>
</dbReference>
<feature type="region of interest" description="Disordered" evidence="1">
    <location>
        <begin position="46"/>
        <end position="88"/>
    </location>
</feature>
<reference evidence="4" key="1">
    <citation type="submission" date="2016-06" db="UniProtKB">
        <authorList>
            <consortium name="WormBaseParasite"/>
        </authorList>
    </citation>
    <scope>IDENTIFICATION</scope>
</reference>
<feature type="compositionally biased region" description="Polar residues" evidence="1">
    <location>
        <begin position="71"/>
        <end position="88"/>
    </location>
</feature>
<reference evidence="2 3" key="2">
    <citation type="submission" date="2018-08" db="EMBL/GenBank/DDBJ databases">
        <authorList>
            <person name="Laetsch R D."/>
            <person name="Stevens L."/>
            <person name="Kumar S."/>
            <person name="Blaxter L. M."/>
        </authorList>
    </citation>
    <scope>NUCLEOTIDE SEQUENCE [LARGE SCALE GENOMIC DNA]</scope>
</reference>
<proteinExistence type="predicted"/>
<accession>A0A182EBT4</accession>
<dbReference type="AlphaFoldDB" id="A0A182EBT4"/>
<evidence type="ECO:0000313" key="3">
    <source>
        <dbReference type="Proteomes" id="UP000271087"/>
    </source>
</evidence>
<organism evidence="4">
    <name type="scientific">Onchocerca ochengi</name>
    <name type="common">Filarial nematode worm</name>
    <dbReference type="NCBI Taxonomy" id="42157"/>
    <lineage>
        <taxon>Eukaryota</taxon>
        <taxon>Metazoa</taxon>
        <taxon>Ecdysozoa</taxon>
        <taxon>Nematoda</taxon>
        <taxon>Chromadorea</taxon>
        <taxon>Rhabditida</taxon>
        <taxon>Spirurina</taxon>
        <taxon>Spiruromorpha</taxon>
        <taxon>Filarioidea</taxon>
        <taxon>Onchocercidae</taxon>
        <taxon>Onchocerca</taxon>
    </lineage>
</organism>
<evidence type="ECO:0000313" key="4">
    <source>
        <dbReference type="WBParaSite" id="nOo.2.0.1.t05522-RA"/>
    </source>
</evidence>